<dbReference type="Gene3D" id="1.10.10.60">
    <property type="entry name" value="Homeodomain-like"/>
    <property type="match status" value="1"/>
</dbReference>
<gene>
    <name evidence="5" type="ORF">MAR_029085</name>
</gene>
<dbReference type="PROSITE" id="PS50071">
    <property type="entry name" value="HOMEOBOX_2"/>
    <property type="match status" value="1"/>
</dbReference>
<evidence type="ECO:0000259" key="4">
    <source>
        <dbReference type="PROSITE" id="PS50071"/>
    </source>
</evidence>
<feature type="region of interest" description="Disordered" evidence="3">
    <location>
        <begin position="146"/>
        <end position="219"/>
    </location>
</feature>
<organism evidence="5 6">
    <name type="scientific">Mya arenaria</name>
    <name type="common">Soft-shell clam</name>
    <dbReference type="NCBI Taxonomy" id="6604"/>
    <lineage>
        <taxon>Eukaryota</taxon>
        <taxon>Metazoa</taxon>
        <taxon>Spiralia</taxon>
        <taxon>Lophotrochozoa</taxon>
        <taxon>Mollusca</taxon>
        <taxon>Bivalvia</taxon>
        <taxon>Autobranchia</taxon>
        <taxon>Heteroconchia</taxon>
        <taxon>Euheterodonta</taxon>
        <taxon>Imparidentia</taxon>
        <taxon>Neoheterodontei</taxon>
        <taxon>Myida</taxon>
        <taxon>Myoidea</taxon>
        <taxon>Myidae</taxon>
        <taxon>Mya</taxon>
    </lineage>
</organism>
<sequence length="432" mass="47719">MAAKRKRENDSIQQFIRCHREQPSNGGLSALDGFPRRASTIVQTMPELSAARTPDTDTLTLKAKSIYPVLPGTGSFTHNVTRMLSETGEMGHREEKLSSKDARAKRFSPYSTSHFLSYRQNMLQQNTNKQNVEHLEGAEQYGAEDAAMTDSSMTTPGSASPQSSASVSSPSGSSFTSPGSGVDAASSPETEFTSHEIQSTSPETDSVSPETTQETKKKKLVRTCYTNEQIQILMKMFHENPYPDSEKMEDMAKEFGVPDNKIKIWFQNKRARWRRRVNNSMNSYTAGLVPRTPAMSPVHPYSYMTPGHMVATSSPQHVASDYFNPWIQTSSIRPNKNHSAQFPVNPAQPRLSPTPTTLKSASLSNMAYPSVTMTPGNVSPFPSDPTLYPIRTSPHQEMASQLPSVSPNNNSYLSSTNLSYPRTSPVGDDFTK</sequence>
<feature type="domain" description="Homeobox" evidence="4">
    <location>
        <begin position="216"/>
        <end position="276"/>
    </location>
</feature>
<keyword evidence="6" id="KW-1185">Reference proteome</keyword>
<accession>A0ABY7DN29</accession>
<dbReference type="InterPro" id="IPR009057">
    <property type="entry name" value="Homeodomain-like_sf"/>
</dbReference>
<feature type="compositionally biased region" description="Polar residues" evidence="3">
    <location>
        <begin position="187"/>
        <end position="212"/>
    </location>
</feature>
<feature type="compositionally biased region" description="Low complexity" evidence="3">
    <location>
        <begin position="155"/>
        <end position="182"/>
    </location>
</feature>
<dbReference type="PANTHER" id="PTHR46255">
    <property type="entry name" value="SHORT STATURE HOMEOBOX"/>
    <property type="match status" value="1"/>
</dbReference>
<evidence type="ECO:0000313" key="5">
    <source>
        <dbReference type="EMBL" id="WAQ96395.1"/>
    </source>
</evidence>
<keyword evidence="1 2" id="KW-0238">DNA-binding</keyword>
<evidence type="ECO:0000256" key="1">
    <source>
        <dbReference type="PROSITE-ProRule" id="PRU00108"/>
    </source>
</evidence>
<evidence type="ECO:0000313" key="6">
    <source>
        <dbReference type="Proteomes" id="UP001164746"/>
    </source>
</evidence>
<protein>
    <submittedName>
        <fullName evidence="5">PITX1-like protein</fullName>
    </submittedName>
</protein>
<evidence type="ECO:0000256" key="3">
    <source>
        <dbReference type="SAM" id="MobiDB-lite"/>
    </source>
</evidence>
<feature type="region of interest" description="Disordered" evidence="3">
    <location>
        <begin position="396"/>
        <end position="432"/>
    </location>
</feature>
<feature type="DNA-binding region" description="Homeobox" evidence="1">
    <location>
        <begin position="218"/>
        <end position="277"/>
    </location>
</feature>
<keyword evidence="1 2" id="KW-0539">Nucleus</keyword>
<dbReference type="EMBL" id="CP111013">
    <property type="protein sequence ID" value="WAQ96395.1"/>
    <property type="molecule type" value="Genomic_DNA"/>
</dbReference>
<reference evidence="5" key="1">
    <citation type="submission" date="2022-11" db="EMBL/GenBank/DDBJ databases">
        <title>Centuries of genome instability and evolution in soft-shell clam transmissible cancer (bioRxiv).</title>
        <authorList>
            <person name="Hart S.F.M."/>
            <person name="Yonemitsu M.A."/>
            <person name="Giersch R.M."/>
            <person name="Beal B.F."/>
            <person name="Arriagada G."/>
            <person name="Davis B.W."/>
            <person name="Ostrander E.A."/>
            <person name="Goff S.P."/>
            <person name="Metzger M.J."/>
        </authorList>
    </citation>
    <scope>NUCLEOTIDE SEQUENCE</scope>
    <source>
        <strain evidence="5">MELC-2E11</strain>
        <tissue evidence="5">Siphon/mantle</tissue>
    </source>
</reference>
<dbReference type="InterPro" id="IPR001356">
    <property type="entry name" value="HD"/>
</dbReference>
<dbReference type="PANTHER" id="PTHR46255:SF3">
    <property type="entry name" value="HOMEOBOX DOMAIN-CONTAINING PROTEIN"/>
    <property type="match status" value="1"/>
</dbReference>
<proteinExistence type="predicted"/>
<dbReference type="CDD" id="cd00086">
    <property type="entry name" value="homeodomain"/>
    <property type="match status" value="1"/>
</dbReference>
<dbReference type="SMART" id="SM00389">
    <property type="entry name" value="HOX"/>
    <property type="match status" value="1"/>
</dbReference>
<comment type="subcellular location">
    <subcellularLocation>
        <location evidence="1 2">Nucleus</location>
    </subcellularLocation>
</comment>
<dbReference type="SUPFAM" id="SSF46689">
    <property type="entry name" value="Homeodomain-like"/>
    <property type="match status" value="1"/>
</dbReference>
<keyword evidence="1 2" id="KW-0371">Homeobox</keyword>
<evidence type="ECO:0000256" key="2">
    <source>
        <dbReference type="RuleBase" id="RU000682"/>
    </source>
</evidence>
<name>A0ABY7DN29_MYAAR</name>
<dbReference type="Proteomes" id="UP001164746">
    <property type="component" value="Chromosome 2"/>
</dbReference>
<feature type="compositionally biased region" description="Polar residues" evidence="3">
    <location>
        <begin position="396"/>
        <end position="405"/>
    </location>
</feature>
<dbReference type="Pfam" id="PF00046">
    <property type="entry name" value="Homeodomain"/>
    <property type="match status" value="1"/>
</dbReference>
<feature type="compositionally biased region" description="Low complexity" evidence="3">
    <location>
        <begin position="406"/>
        <end position="421"/>
    </location>
</feature>
<feature type="region of interest" description="Disordered" evidence="3">
    <location>
        <begin position="1"/>
        <end position="33"/>
    </location>
</feature>
<dbReference type="InterPro" id="IPR052631">
    <property type="entry name" value="Paired_homeobox_Bicoid"/>
</dbReference>